<evidence type="ECO:0000256" key="4">
    <source>
        <dbReference type="ARBA" id="ARBA00034320"/>
    </source>
</evidence>
<comment type="similarity">
    <text evidence="4">Belongs to the SIMIBI class G3E GTPase family. ZNG1 subfamily.</text>
</comment>
<dbReference type="EMBL" id="JEME01000784">
    <property type="protein sequence ID" value="KYG09039.1"/>
    <property type="molecule type" value="Genomic_DNA"/>
</dbReference>
<feature type="region of interest" description="Disordered" evidence="7">
    <location>
        <begin position="400"/>
        <end position="432"/>
    </location>
</feature>
<comment type="function">
    <text evidence="5">Zinc chaperone that directly transfers zinc cofactor to target proteins, thereby activating them. Zinc is transferred from the CXCC motif in the GTPase domain to the zinc binding site in target proteins in a process requiring GTP hydrolysis.</text>
</comment>
<dbReference type="NCBIfam" id="NF038288">
    <property type="entry name" value="chaper_GTP_ZigA"/>
    <property type="match status" value="1"/>
</dbReference>
<dbReference type="InterPro" id="IPR027417">
    <property type="entry name" value="P-loop_NTPase"/>
</dbReference>
<dbReference type="GO" id="GO:0000166">
    <property type="term" value="F:nucleotide binding"/>
    <property type="evidence" value="ECO:0007669"/>
    <property type="project" value="UniProtKB-KW"/>
</dbReference>
<dbReference type="AlphaFoldDB" id="A0A150TWF1"/>
<comment type="caution">
    <text evidence="9">The sequence shown here is derived from an EMBL/GenBank/DDBJ whole genome shotgun (WGS) entry which is preliminary data.</text>
</comment>
<evidence type="ECO:0000256" key="5">
    <source>
        <dbReference type="ARBA" id="ARBA00045658"/>
    </source>
</evidence>
<dbReference type="InterPro" id="IPR047920">
    <property type="entry name" value="ZigA-like"/>
</dbReference>
<keyword evidence="2" id="KW-0378">Hydrolase</keyword>
<dbReference type="Gene3D" id="3.30.1220.10">
    <property type="entry name" value="CobW-like, C-terminal domain"/>
    <property type="match status" value="1"/>
</dbReference>
<evidence type="ECO:0000313" key="9">
    <source>
        <dbReference type="EMBL" id="KYG09039.1"/>
    </source>
</evidence>
<dbReference type="InterPro" id="IPR051927">
    <property type="entry name" value="Zn_Chap_cDPG_Synth"/>
</dbReference>
<evidence type="ECO:0000256" key="3">
    <source>
        <dbReference type="ARBA" id="ARBA00023186"/>
    </source>
</evidence>
<proteinExistence type="inferred from homology"/>
<dbReference type="InterPro" id="IPR011629">
    <property type="entry name" value="CobW-like_C"/>
</dbReference>
<dbReference type="PANTHER" id="PTHR43603:SF1">
    <property type="entry name" value="ZINC-REGULATED GTPASE METALLOPROTEIN ACTIVATOR 1"/>
    <property type="match status" value="1"/>
</dbReference>
<name>A0A150TWF1_SORCE</name>
<evidence type="ECO:0000256" key="1">
    <source>
        <dbReference type="ARBA" id="ARBA00022741"/>
    </source>
</evidence>
<dbReference type="SMART" id="SM00833">
    <property type="entry name" value="CobW_C"/>
    <property type="match status" value="1"/>
</dbReference>
<accession>A0A150TWF1</accession>
<dbReference type="CDD" id="cd03112">
    <property type="entry name" value="CobW-like"/>
    <property type="match status" value="1"/>
</dbReference>
<sequence length="432" mass="47477">MQFCFIIRDGARSREDLDVTRKLPVTVLSGFLGAGKTTLLNHVLANRDALRVAVIVNDMSEVNVDAALVRGGGAALSRVEEKLVEMSNGCICCTLREDLLVEVARLAAEGRFDYLLIESTGISEPLPVAETFTFADPATGESLSEVARLDTLVTVVDAQRFLADWTSADDLRAREAALDGDDERTVADLLVEQVEFANVLVLNKTDLVSDDEVERLTAMLLHLNPGARILKARRGRVDPREILGTGRFDFEEAARSPGWMRELRGEHVPETEEYGIESFVYRAARPMHPERLWAFIHGATAWDGVLRSKGFFWLATRMDVTGAWSQAGGAASFEAAGRWIASLPEEQRPEDDEGSAAWHPVWGDRRQEIVFIGVDMDRAELTRGLDACLLTAEEMAAGPSGWSRLEDPFPAWQGEGAPEGESEAEPAPLLLS</sequence>
<feature type="domain" description="CobW C-terminal" evidence="8">
    <location>
        <begin position="276"/>
        <end position="389"/>
    </location>
</feature>
<gene>
    <name evidence="9" type="ORF">BE21_20105</name>
</gene>
<comment type="catalytic activity">
    <reaction evidence="6">
        <text>GTP + H2O = GDP + phosphate + H(+)</text>
        <dbReference type="Rhea" id="RHEA:19669"/>
        <dbReference type="ChEBI" id="CHEBI:15377"/>
        <dbReference type="ChEBI" id="CHEBI:15378"/>
        <dbReference type="ChEBI" id="CHEBI:37565"/>
        <dbReference type="ChEBI" id="CHEBI:43474"/>
        <dbReference type="ChEBI" id="CHEBI:58189"/>
    </reaction>
    <physiologicalReaction direction="left-to-right" evidence="6">
        <dbReference type="Rhea" id="RHEA:19670"/>
    </physiologicalReaction>
</comment>
<evidence type="ECO:0000256" key="2">
    <source>
        <dbReference type="ARBA" id="ARBA00022801"/>
    </source>
</evidence>
<dbReference type="InterPro" id="IPR003495">
    <property type="entry name" value="CobW/HypB/UreG_nucleotide-bd"/>
</dbReference>
<dbReference type="SUPFAM" id="SSF52540">
    <property type="entry name" value="P-loop containing nucleoside triphosphate hydrolases"/>
    <property type="match status" value="1"/>
</dbReference>
<dbReference type="Pfam" id="PF02492">
    <property type="entry name" value="cobW"/>
    <property type="match status" value="1"/>
</dbReference>
<dbReference type="Proteomes" id="UP000075502">
    <property type="component" value="Unassembled WGS sequence"/>
</dbReference>
<dbReference type="InterPro" id="IPR036627">
    <property type="entry name" value="CobW-likC_sf"/>
</dbReference>
<reference evidence="9 10" key="1">
    <citation type="submission" date="2014-02" db="EMBL/GenBank/DDBJ databases">
        <title>The small core and large imbalanced accessory genome model reveals a collaborative survival strategy of Sorangium cellulosum strains in nature.</title>
        <authorList>
            <person name="Han K."/>
            <person name="Peng R."/>
            <person name="Blom J."/>
            <person name="Li Y.-Z."/>
        </authorList>
    </citation>
    <scope>NUCLEOTIDE SEQUENCE [LARGE SCALE GENOMIC DNA]</scope>
    <source>
        <strain evidence="9 10">So0007-03</strain>
    </source>
</reference>
<dbReference type="Pfam" id="PF07683">
    <property type="entry name" value="CobW_C"/>
    <property type="match status" value="1"/>
</dbReference>
<evidence type="ECO:0000259" key="8">
    <source>
        <dbReference type="SMART" id="SM00833"/>
    </source>
</evidence>
<dbReference type="GO" id="GO:0016787">
    <property type="term" value="F:hydrolase activity"/>
    <property type="evidence" value="ECO:0007669"/>
    <property type="project" value="UniProtKB-KW"/>
</dbReference>
<dbReference type="Gene3D" id="3.40.50.300">
    <property type="entry name" value="P-loop containing nucleotide triphosphate hydrolases"/>
    <property type="match status" value="1"/>
</dbReference>
<evidence type="ECO:0000256" key="7">
    <source>
        <dbReference type="SAM" id="MobiDB-lite"/>
    </source>
</evidence>
<dbReference type="PANTHER" id="PTHR43603">
    <property type="entry name" value="COBW DOMAIN-CONTAINING PROTEIN DDB_G0274527"/>
    <property type="match status" value="1"/>
</dbReference>
<organism evidence="9 10">
    <name type="scientific">Sorangium cellulosum</name>
    <name type="common">Polyangium cellulosum</name>
    <dbReference type="NCBI Taxonomy" id="56"/>
    <lineage>
        <taxon>Bacteria</taxon>
        <taxon>Pseudomonadati</taxon>
        <taxon>Myxococcota</taxon>
        <taxon>Polyangia</taxon>
        <taxon>Polyangiales</taxon>
        <taxon>Polyangiaceae</taxon>
        <taxon>Sorangium</taxon>
    </lineage>
</organism>
<evidence type="ECO:0000313" key="10">
    <source>
        <dbReference type="Proteomes" id="UP000075502"/>
    </source>
</evidence>
<keyword evidence="3" id="KW-0143">Chaperone</keyword>
<protein>
    <recommendedName>
        <fullName evidence="8">CobW C-terminal domain-containing protein</fullName>
    </recommendedName>
</protein>
<keyword evidence="1" id="KW-0547">Nucleotide-binding</keyword>
<evidence type="ECO:0000256" key="6">
    <source>
        <dbReference type="ARBA" id="ARBA00049117"/>
    </source>
</evidence>